<dbReference type="RefSeq" id="WP_092690109.1">
    <property type="nucleotide sequence ID" value="NZ_FOGU01000003.1"/>
</dbReference>
<dbReference type="PANTHER" id="PTHR30469:SF18">
    <property type="entry name" value="RESISTANCE-NODULATION-CELL DIVISION (RND) EFFLUX MEMBRANE FUSION PROTEIN-RELATED"/>
    <property type="match status" value="1"/>
</dbReference>
<evidence type="ECO:0000313" key="4">
    <source>
        <dbReference type="Proteomes" id="UP000198885"/>
    </source>
</evidence>
<feature type="coiled-coil region" evidence="1">
    <location>
        <begin position="199"/>
        <end position="233"/>
    </location>
</feature>
<keyword evidence="1" id="KW-0175">Coiled coil</keyword>
<dbReference type="SUPFAM" id="SSF111369">
    <property type="entry name" value="HlyD-like secretion proteins"/>
    <property type="match status" value="1"/>
</dbReference>
<evidence type="ECO:0000259" key="2">
    <source>
        <dbReference type="Pfam" id="PF25917"/>
    </source>
</evidence>
<dbReference type="OrthoDB" id="7626141at2"/>
<dbReference type="EMBL" id="FOGU01000003">
    <property type="protein sequence ID" value="SER83367.1"/>
    <property type="molecule type" value="Genomic_DNA"/>
</dbReference>
<organism evidence="3 4">
    <name type="scientific">Tranquillimonas rosea</name>
    <dbReference type="NCBI Taxonomy" id="641238"/>
    <lineage>
        <taxon>Bacteria</taxon>
        <taxon>Pseudomonadati</taxon>
        <taxon>Pseudomonadota</taxon>
        <taxon>Alphaproteobacteria</taxon>
        <taxon>Rhodobacterales</taxon>
        <taxon>Roseobacteraceae</taxon>
        <taxon>Tranquillimonas</taxon>
    </lineage>
</organism>
<dbReference type="PANTHER" id="PTHR30469">
    <property type="entry name" value="MULTIDRUG RESISTANCE PROTEIN MDTA"/>
    <property type="match status" value="1"/>
</dbReference>
<dbReference type="Pfam" id="PF25917">
    <property type="entry name" value="BSH_RND"/>
    <property type="match status" value="1"/>
</dbReference>
<gene>
    <name evidence="3" type="ORF">SAMN04490244_103167</name>
</gene>
<evidence type="ECO:0000256" key="1">
    <source>
        <dbReference type="SAM" id="Coils"/>
    </source>
</evidence>
<proteinExistence type="predicted"/>
<dbReference type="Gene3D" id="2.40.50.100">
    <property type="match status" value="2"/>
</dbReference>
<dbReference type="GO" id="GO:1990281">
    <property type="term" value="C:efflux pump complex"/>
    <property type="evidence" value="ECO:0007669"/>
    <property type="project" value="TreeGrafter"/>
</dbReference>
<dbReference type="STRING" id="641238.SAMN04490244_103167"/>
<accession>A0A1H9SEH0</accession>
<dbReference type="Gene3D" id="2.40.30.170">
    <property type="match status" value="1"/>
</dbReference>
<sequence length="488" mass="51763">MQFLRRTLVGVFLMATTVGLLALAAATVWSALQTRLADTPARPPAEEPVVSVDVIEVTPETIAPVLETFGEVQSRRSLEVRASASGRVIGVGESIDAGARVTRGDLLFRIDPTEAERARDIARTDVADAEAELRDARRAVDIARDDLASGRAQAELRRQALARQRDLSDRGVGTAADLETAELNAAAADQAVLSRRQALADAEARVDQATTALERQRIALDEAKRALDDTEVVAPFDGILSEVVVSEGGLVSANERMADLIDGEALEVAFRVSTPQYARLVDEAGSLIDAPVTVSLEVNDYVLSTTGVITRESALVAEGETGRVLYARLDSAAGFRAGDFATVRVTEPELGGVARLPASAVDSAGQVLIVGPEQRLAVVRAPVLRRQDDDVIVAADAIAGELVVARQTPLLGTGIKVDPDMRRGPADSGPGDTEEMVALSAERRARLVAFVEDDAVMPPQAKTRVLAQLRAPEVPATMVARIEAQIEG</sequence>
<dbReference type="InterPro" id="IPR058625">
    <property type="entry name" value="MdtA-like_BSH"/>
</dbReference>
<name>A0A1H9SEH0_9RHOB</name>
<feature type="domain" description="Multidrug resistance protein MdtA-like barrel-sandwich hybrid" evidence="2">
    <location>
        <begin position="77"/>
        <end position="257"/>
    </location>
</feature>
<reference evidence="3 4" key="1">
    <citation type="submission" date="2016-10" db="EMBL/GenBank/DDBJ databases">
        <authorList>
            <person name="de Groot N.N."/>
        </authorList>
    </citation>
    <scope>NUCLEOTIDE SEQUENCE [LARGE SCALE GENOMIC DNA]</scope>
    <source>
        <strain evidence="3 4">DSM 23042</strain>
    </source>
</reference>
<evidence type="ECO:0000313" key="3">
    <source>
        <dbReference type="EMBL" id="SER83367.1"/>
    </source>
</evidence>
<dbReference type="Gene3D" id="1.10.287.470">
    <property type="entry name" value="Helix hairpin bin"/>
    <property type="match status" value="1"/>
</dbReference>
<dbReference type="AlphaFoldDB" id="A0A1H9SEH0"/>
<dbReference type="Proteomes" id="UP000198885">
    <property type="component" value="Unassembled WGS sequence"/>
</dbReference>
<keyword evidence="4" id="KW-1185">Reference proteome</keyword>
<dbReference type="GO" id="GO:0015562">
    <property type="term" value="F:efflux transmembrane transporter activity"/>
    <property type="evidence" value="ECO:0007669"/>
    <property type="project" value="TreeGrafter"/>
</dbReference>
<feature type="coiled-coil region" evidence="1">
    <location>
        <begin position="119"/>
        <end position="146"/>
    </location>
</feature>
<protein>
    <submittedName>
        <fullName evidence="3">HlyD family secretion protein</fullName>
    </submittedName>
</protein>